<feature type="region of interest" description="Disordered" evidence="1">
    <location>
        <begin position="1"/>
        <end position="33"/>
    </location>
</feature>
<dbReference type="eggNOG" id="COG1040">
    <property type="taxonomic scope" value="Bacteria"/>
</dbReference>
<evidence type="ECO:0000259" key="2">
    <source>
        <dbReference type="PROSITE" id="PS50006"/>
    </source>
</evidence>
<feature type="compositionally biased region" description="Low complexity" evidence="1">
    <location>
        <begin position="1"/>
        <end position="30"/>
    </location>
</feature>
<sequence length="300" mass="34016">MKSNNTINRTNSTPTNRTNTNPANRTNSSPANKAIIKPADRTSANLSNRISGGRYSKKILTQKAYDFFDKVVTILYPRHCPFCDRIVPYGSMAHEQCRRKAEYADSYETCIKCGKPLLYGHAEYCRDCLKGGHVFDYGMSLYNYRTVSGSIYRFKYDGRQEYADFYAGEIERHLGSKIRALKPDALIPVPMYKGKKNKRGYNQAEVLAKAIGRKMNIPVRCDIIERVRDTTPMKELSASERHVNLKKAFNIVQNDVKLKNIIIIDDIYTTGSTVDHMTWQLKKGPASSVYVLTLAIGQTA</sequence>
<feature type="domain" description="FHA" evidence="2">
    <location>
        <begin position="209"/>
        <end position="279"/>
    </location>
</feature>
<dbReference type="Pfam" id="PF18912">
    <property type="entry name" value="DZR_2"/>
    <property type="match status" value="1"/>
</dbReference>
<gene>
    <name evidence="3" type="ORF">SAMN04487884_10533</name>
</gene>
<accession>A0A1H9NUS8</accession>
<dbReference type="SUPFAM" id="SSF53271">
    <property type="entry name" value="PRTase-like"/>
    <property type="match status" value="1"/>
</dbReference>
<dbReference type="EMBL" id="FOGJ01000005">
    <property type="protein sequence ID" value="SER39794.1"/>
    <property type="molecule type" value="Genomic_DNA"/>
</dbReference>
<evidence type="ECO:0000313" key="4">
    <source>
        <dbReference type="Proteomes" id="UP000182584"/>
    </source>
</evidence>
<dbReference type="PANTHER" id="PTHR47505:SF1">
    <property type="entry name" value="DNA UTILIZATION PROTEIN YHGH"/>
    <property type="match status" value="1"/>
</dbReference>
<dbReference type="InterPro" id="IPR051910">
    <property type="entry name" value="ComF/GntX_DNA_util-trans"/>
</dbReference>
<protein>
    <submittedName>
        <fullName evidence="3">ComF family protein</fullName>
    </submittedName>
</protein>
<evidence type="ECO:0000256" key="1">
    <source>
        <dbReference type="SAM" id="MobiDB-lite"/>
    </source>
</evidence>
<evidence type="ECO:0000313" key="3">
    <source>
        <dbReference type="EMBL" id="SER39794.1"/>
    </source>
</evidence>
<dbReference type="PANTHER" id="PTHR47505">
    <property type="entry name" value="DNA UTILIZATION PROTEIN YHGH"/>
    <property type="match status" value="1"/>
</dbReference>
<organism evidence="3 4">
    <name type="scientific">Butyrivibrio fibrisolvens</name>
    <dbReference type="NCBI Taxonomy" id="831"/>
    <lineage>
        <taxon>Bacteria</taxon>
        <taxon>Bacillati</taxon>
        <taxon>Bacillota</taxon>
        <taxon>Clostridia</taxon>
        <taxon>Lachnospirales</taxon>
        <taxon>Lachnospiraceae</taxon>
        <taxon>Butyrivibrio</taxon>
    </lineage>
</organism>
<name>A0A1H9NUS8_BUTFI</name>
<dbReference type="Proteomes" id="UP000182584">
    <property type="component" value="Unassembled WGS sequence"/>
</dbReference>
<dbReference type="InterPro" id="IPR000253">
    <property type="entry name" value="FHA_dom"/>
</dbReference>
<dbReference type="Gene3D" id="3.40.50.2020">
    <property type="match status" value="1"/>
</dbReference>
<dbReference type="PROSITE" id="PS50006">
    <property type="entry name" value="FHA_DOMAIN"/>
    <property type="match status" value="1"/>
</dbReference>
<proteinExistence type="predicted"/>
<reference evidence="3 4" key="1">
    <citation type="submission" date="2016-10" db="EMBL/GenBank/DDBJ databases">
        <authorList>
            <person name="de Groot N.N."/>
        </authorList>
    </citation>
    <scope>NUCLEOTIDE SEQUENCE [LARGE SCALE GENOMIC DNA]</scope>
    <source>
        <strain evidence="3 4">AR40</strain>
    </source>
</reference>
<dbReference type="InterPro" id="IPR044005">
    <property type="entry name" value="DZR_2"/>
</dbReference>
<dbReference type="InterPro" id="IPR029057">
    <property type="entry name" value="PRTase-like"/>
</dbReference>
<dbReference type="AlphaFoldDB" id="A0A1H9NUS8"/>